<dbReference type="Proteomes" id="UP001189429">
    <property type="component" value="Unassembled WGS sequence"/>
</dbReference>
<evidence type="ECO:0000256" key="1">
    <source>
        <dbReference type="ARBA" id="ARBA00022837"/>
    </source>
</evidence>
<keyword evidence="4" id="KW-1185">Reference proteome</keyword>
<dbReference type="Gene3D" id="1.10.238.10">
    <property type="entry name" value="EF-hand"/>
    <property type="match status" value="1"/>
</dbReference>
<sequence length="102" mass="12133">RIDTDGDRKLSRSEFTRAMESKKVRQKLQKLDIVAKDIDELWEILDDGDGELDSQEFVNGIRRLRGEARSKDILRLYREIRVLENFCDQVELNLEFTSERMQ</sequence>
<dbReference type="PROSITE" id="PS00018">
    <property type="entry name" value="EF_HAND_1"/>
    <property type="match status" value="1"/>
</dbReference>
<evidence type="ECO:0000313" key="3">
    <source>
        <dbReference type="EMBL" id="CAK0819815.1"/>
    </source>
</evidence>
<comment type="caution">
    <text evidence="3">The sequence shown here is derived from an EMBL/GenBank/DDBJ whole genome shotgun (WGS) entry which is preliminary data.</text>
</comment>
<keyword evidence="1" id="KW-0106">Calcium</keyword>
<gene>
    <name evidence="3" type="ORF">PCOR1329_LOCUS21713</name>
</gene>
<dbReference type="SUPFAM" id="SSF47473">
    <property type="entry name" value="EF-hand"/>
    <property type="match status" value="1"/>
</dbReference>
<feature type="non-terminal residue" evidence="3">
    <location>
        <position position="102"/>
    </location>
</feature>
<reference evidence="3" key="1">
    <citation type="submission" date="2023-10" db="EMBL/GenBank/DDBJ databases">
        <authorList>
            <person name="Chen Y."/>
            <person name="Shah S."/>
            <person name="Dougan E. K."/>
            <person name="Thang M."/>
            <person name="Chan C."/>
        </authorList>
    </citation>
    <scope>NUCLEOTIDE SEQUENCE [LARGE SCALE GENOMIC DNA]</scope>
</reference>
<dbReference type="PROSITE" id="PS50222">
    <property type="entry name" value="EF_HAND_2"/>
    <property type="match status" value="1"/>
</dbReference>
<protein>
    <recommendedName>
        <fullName evidence="2">EF-hand domain-containing protein</fullName>
    </recommendedName>
</protein>
<feature type="domain" description="EF-hand" evidence="2">
    <location>
        <begin position="1"/>
        <end position="25"/>
    </location>
</feature>
<feature type="non-terminal residue" evidence="3">
    <location>
        <position position="1"/>
    </location>
</feature>
<dbReference type="InterPro" id="IPR002048">
    <property type="entry name" value="EF_hand_dom"/>
</dbReference>
<dbReference type="InterPro" id="IPR018247">
    <property type="entry name" value="EF_Hand_1_Ca_BS"/>
</dbReference>
<accession>A0ABN9RKY3</accession>
<organism evidence="3 4">
    <name type="scientific">Prorocentrum cordatum</name>
    <dbReference type="NCBI Taxonomy" id="2364126"/>
    <lineage>
        <taxon>Eukaryota</taxon>
        <taxon>Sar</taxon>
        <taxon>Alveolata</taxon>
        <taxon>Dinophyceae</taxon>
        <taxon>Prorocentrales</taxon>
        <taxon>Prorocentraceae</taxon>
        <taxon>Prorocentrum</taxon>
    </lineage>
</organism>
<dbReference type="InterPro" id="IPR011992">
    <property type="entry name" value="EF-hand-dom_pair"/>
</dbReference>
<evidence type="ECO:0000259" key="2">
    <source>
        <dbReference type="PROSITE" id="PS50222"/>
    </source>
</evidence>
<evidence type="ECO:0000313" key="4">
    <source>
        <dbReference type="Proteomes" id="UP001189429"/>
    </source>
</evidence>
<name>A0ABN9RKY3_9DINO</name>
<dbReference type="EMBL" id="CAUYUJ010007179">
    <property type="protein sequence ID" value="CAK0819815.1"/>
    <property type="molecule type" value="Genomic_DNA"/>
</dbReference>
<proteinExistence type="predicted"/>